<dbReference type="Proteomes" id="UP000324897">
    <property type="component" value="Chromosome 6"/>
</dbReference>
<dbReference type="EMBL" id="RWGY01000002">
    <property type="protein sequence ID" value="TVU49644.1"/>
    <property type="molecule type" value="Genomic_DNA"/>
</dbReference>
<protein>
    <submittedName>
        <fullName evidence="2">Uncharacterized protein</fullName>
    </submittedName>
</protein>
<feature type="chain" id="PRO_5023870625" evidence="1">
    <location>
        <begin position="29"/>
        <end position="119"/>
    </location>
</feature>
<name>A0A5J9WQS2_9POAL</name>
<dbReference type="PANTHER" id="PTHR34998">
    <property type="entry name" value="OS04G0357400 PROTEIN-RELATED"/>
    <property type="match status" value="1"/>
</dbReference>
<comment type="caution">
    <text evidence="2">The sequence shown here is derived from an EMBL/GenBank/DDBJ whole genome shotgun (WGS) entry which is preliminary data.</text>
</comment>
<evidence type="ECO:0000313" key="3">
    <source>
        <dbReference type="Proteomes" id="UP000324897"/>
    </source>
</evidence>
<dbReference type="OrthoDB" id="692523at2759"/>
<gene>
    <name evidence="2" type="ORF">EJB05_00966</name>
</gene>
<keyword evidence="3" id="KW-1185">Reference proteome</keyword>
<sequence length="119" mass="12429">MPSNSALVVLLLPGVLLLLAAHASPVAASDSFGDGARTATVHLARTTTAATWQRRRLEEEVAPEFPSAAVGGPPGNGLGYQTLDPNNPVCVKGCAGKGPGDSYTQQKRKCYIIDNCRQP</sequence>
<dbReference type="AlphaFoldDB" id="A0A5J9WQS2"/>
<reference evidence="2 3" key="1">
    <citation type="journal article" date="2019" name="Sci. Rep.">
        <title>A high-quality genome of Eragrostis curvula grass provides insights into Poaceae evolution and supports new strategies to enhance forage quality.</title>
        <authorList>
            <person name="Carballo J."/>
            <person name="Santos B.A.C.M."/>
            <person name="Zappacosta D."/>
            <person name="Garbus I."/>
            <person name="Selva J.P."/>
            <person name="Gallo C.A."/>
            <person name="Diaz A."/>
            <person name="Albertini E."/>
            <person name="Caccamo M."/>
            <person name="Echenique V."/>
        </authorList>
    </citation>
    <scope>NUCLEOTIDE SEQUENCE [LARGE SCALE GENOMIC DNA]</scope>
    <source>
        <strain evidence="3">cv. Victoria</strain>
        <tissue evidence="2">Leaf</tissue>
    </source>
</reference>
<evidence type="ECO:0000313" key="2">
    <source>
        <dbReference type="EMBL" id="TVU49644.1"/>
    </source>
</evidence>
<feature type="non-terminal residue" evidence="2">
    <location>
        <position position="1"/>
    </location>
</feature>
<evidence type="ECO:0000256" key="1">
    <source>
        <dbReference type="SAM" id="SignalP"/>
    </source>
</evidence>
<proteinExistence type="predicted"/>
<dbReference type="Gramene" id="TVU49644">
    <property type="protein sequence ID" value="TVU49644"/>
    <property type="gene ID" value="EJB05_00966"/>
</dbReference>
<organism evidence="2 3">
    <name type="scientific">Eragrostis curvula</name>
    <name type="common">weeping love grass</name>
    <dbReference type="NCBI Taxonomy" id="38414"/>
    <lineage>
        <taxon>Eukaryota</taxon>
        <taxon>Viridiplantae</taxon>
        <taxon>Streptophyta</taxon>
        <taxon>Embryophyta</taxon>
        <taxon>Tracheophyta</taxon>
        <taxon>Spermatophyta</taxon>
        <taxon>Magnoliopsida</taxon>
        <taxon>Liliopsida</taxon>
        <taxon>Poales</taxon>
        <taxon>Poaceae</taxon>
        <taxon>PACMAD clade</taxon>
        <taxon>Chloridoideae</taxon>
        <taxon>Eragrostideae</taxon>
        <taxon>Eragrostidinae</taxon>
        <taxon>Eragrostis</taxon>
    </lineage>
</organism>
<feature type="signal peptide" evidence="1">
    <location>
        <begin position="1"/>
        <end position="28"/>
    </location>
</feature>
<accession>A0A5J9WQS2</accession>
<keyword evidence="1" id="KW-0732">Signal</keyword>
<dbReference type="PANTHER" id="PTHR34998:SF7">
    <property type="entry name" value="EXPRESSED PROTEIN"/>
    <property type="match status" value="1"/>
</dbReference>